<dbReference type="AlphaFoldDB" id="A0A4C1V3F1"/>
<feature type="region of interest" description="Disordered" evidence="1">
    <location>
        <begin position="149"/>
        <end position="170"/>
    </location>
</feature>
<dbReference type="Proteomes" id="UP000299102">
    <property type="component" value="Unassembled WGS sequence"/>
</dbReference>
<proteinExistence type="predicted"/>
<accession>A0A4C1V3F1</accession>
<name>A0A4C1V3F1_EUMVA</name>
<feature type="compositionally biased region" description="Polar residues" evidence="1">
    <location>
        <begin position="159"/>
        <end position="170"/>
    </location>
</feature>
<comment type="caution">
    <text evidence="2">The sequence shown here is derived from an EMBL/GenBank/DDBJ whole genome shotgun (WGS) entry which is preliminary data.</text>
</comment>
<organism evidence="2 3">
    <name type="scientific">Eumeta variegata</name>
    <name type="common">Bagworm moth</name>
    <name type="synonym">Eumeta japonica</name>
    <dbReference type="NCBI Taxonomy" id="151549"/>
    <lineage>
        <taxon>Eukaryota</taxon>
        <taxon>Metazoa</taxon>
        <taxon>Ecdysozoa</taxon>
        <taxon>Arthropoda</taxon>
        <taxon>Hexapoda</taxon>
        <taxon>Insecta</taxon>
        <taxon>Pterygota</taxon>
        <taxon>Neoptera</taxon>
        <taxon>Endopterygota</taxon>
        <taxon>Lepidoptera</taxon>
        <taxon>Glossata</taxon>
        <taxon>Ditrysia</taxon>
        <taxon>Tineoidea</taxon>
        <taxon>Psychidae</taxon>
        <taxon>Oiketicinae</taxon>
        <taxon>Eumeta</taxon>
    </lineage>
</organism>
<reference evidence="2 3" key="1">
    <citation type="journal article" date="2019" name="Commun. Biol.">
        <title>The bagworm genome reveals a unique fibroin gene that provides high tensile strength.</title>
        <authorList>
            <person name="Kono N."/>
            <person name="Nakamura H."/>
            <person name="Ohtoshi R."/>
            <person name="Tomita M."/>
            <person name="Numata K."/>
            <person name="Arakawa K."/>
        </authorList>
    </citation>
    <scope>NUCLEOTIDE SEQUENCE [LARGE SCALE GENOMIC DNA]</scope>
</reference>
<protein>
    <submittedName>
        <fullName evidence="2">Uncharacterized protein</fullName>
    </submittedName>
</protein>
<evidence type="ECO:0000313" key="2">
    <source>
        <dbReference type="EMBL" id="GBP32807.1"/>
    </source>
</evidence>
<evidence type="ECO:0000313" key="3">
    <source>
        <dbReference type="Proteomes" id="UP000299102"/>
    </source>
</evidence>
<sequence>MRYSVKVYEGRCGNVPSLGLVNARAQEVKRFMARAADLQPSVLIDGFTNSTDVLNYLYGLIILWFIRDDDDSRFISEMRLISYCHQRRDERKEADSGNEFTPARDAPRARLEAAQLARENAALRETVLALHSELFGARQLSMKRLNSHGEATHPCLTPLRTTNQSPRAPV</sequence>
<dbReference type="OrthoDB" id="10613271at2759"/>
<gene>
    <name evidence="2" type="ORF">EVAR_19658_1</name>
</gene>
<evidence type="ECO:0000256" key="1">
    <source>
        <dbReference type="SAM" id="MobiDB-lite"/>
    </source>
</evidence>
<keyword evidence="3" id="KW-1185">Reference proteome</keyword>
<dbReference type="EMBL" id="BGZK01000265">
    <property type="protein sequence ID" value="GBP32807.1"/>
    <property type="molecule type" value="Genomic_DNA"/>
</dbReference>